<dbReference type="EMBL" id="QJSX01000004">
    <property type="protein sequence ID" value="PYE54891.1"/>
    <property type="molecule type" value="Genomic_DNA"/>
</dbReference>
<feature type="chain" id="PRO_5016263111" description="Secreted protein" evidence="2">
    <location>
        <begin position="28"/>
        <end position="61"/>
    </location>
</feature>
<protein>
    <recommendedName>
        <fullName evidence="5">Secreted protein</fullName>
    </recommendedName>
</protein>
<dbReference type="Proteomes" id="UP000248326">
    <property type="component" value="Unassembled WGS sequence"/>
</dbReference>
<comment type="caution">
    <text evidence="3">The sequence shown here is derived from an EMBL/GenBank/DDBJ whole genome shotgun (WGS) entry which is preliminary data.</text>
</comment>
<sequence>MQKPNVQKALRLAALVAVTVAAPTAAAASLQDNSTTTSGTKLLDSSPTVLPTGGARNLGLE</sequence>
<feature type="region of interest" description="Disordered" evidence="1">
    <location>
        <begin position="27"/>
        <end position="61"/>
    </location>
</feature>
<dbReference type="RefSeq" id="WP_110886005.1">
    <property type="nucleotide sequence ID" value="NZ_QJSX01000004.1"/>
</dbReference>
<accession>A0A318SDB5</accession>
<feature type="compositionally biased region" description="Polar residues" evidence="1">
    <location>
        <begin position="30"/>
        <end position="49"/>
    </location>
</feature>
<keyword evidence="2" id="KW-0732">Signal</keyword>
<evidence type="ECO:0000256" key="2">
    <source>
        <dbReference type="SAM" id="SignalP"/>
    </source>
</evidence>
<evidence type="ECO:0000313" key="4">
    <source>
        <dbReference type="Proteomes" id="UP000248326"/>
    </source>
</evidence>
<feature type="signal peptide" evidence="2">
    <location>
        <begin position="1"/>
        <end position="27"/>
    </location>
</feature>
<evidence type="ECO:0000313" key="3">
    <source>
        <dbReference type="EMBL" id="PYE54891.1"/>
    </source>
</evidence>
<gene>
    <name evidence="3" type="ORF">DES52_104162</name>
</gene>
<proteinExistence type="predicted"/>
<organism evidence="3 4">
    <name type="scientific">Deinococcus yavapaiensis KR-236</name>
    <dbReference type="NCBI Taxonomy" id="694435"/>
    <lineage>
        <taxon>Bacteria</taxon>
        <taxon>Thermotogati</taxon>
        <taxon>Deinococcota</taxon>
        <taxon>Deinococci</taxon>
        <taxon>Deinococcales</taxon>
        <taxon>Deinococcaceae</taxon>
        <taxon>Deinococcus</taxon>
    </lineage>
</organism>
<evidence type="ECO:0000256" key="1">
    <source>
        <dbReference type="SAM" id="MobiDB-lite"/>
    </source>
</evidence>
<evidence type="ECO:0008006" key="5">
    <source>
        <dbReference type="Google" id="ProtNLM"/>
    </source>
</evidence>
<keyword evidence="4" id="KW-1185">Reference proteome</keyword>
<dbReference type="AlphaFoldDB" id="A0A318SDB5"/>
<reference evidence="3 4" key="1">
    <citation type="submission" date="2018-06" db="EMBL/GenBank/DDBJ databases">
        <title>Genomic Encyclopedia of Type Strains, Phase IV (KMG-IV): sequencing the most valuable type-strain genomes for metagenomic binning, comparative biology and taxonomic classification.</title>
        <authorList>
            <person name="Goeker M."/>
        </authorList>
    </citation>
    <scope>NUCLEOTIDE SEQUENCE [LARGE SCALE GENOMIC DNA]</scope>
    <source>
        <strain evidence="3 4">DSM 18048</strain>
    </source>
</reference>
<name>A0A318SDB5_9DEIO</name>